<dbReference type="SUPFAM" id="SSF47384">
    <property type="entry name" value="Homodimeric domain of signal transducing histidine kinase"/>
    <property type="match status" value="1"/>
</dbReference>
<dbReference type="InterPro" id="IPR003594">
    <property type="entry name" value="HATPase_dom"/>
</dbReference>
<evidence type="ECO:0000256" key="14">
    <source>
        <dbReference type="SAM" id="MobiDB-lite"/>
    </source>
</evidence>
<evidence type="ECO:0000256" key="5">
    <source>
        <dbReference type="ARBA" id="ARBA00022553"/>
    </source>
</evidence>
<evidence type="ECO:0000256" key="1">
    <source>
        <dbReference type="ARBA" id="ARBA00000085"/>
    </source>
</evidence>
<dbReference type="Pfam" id="PF13493">
    <property type="entry name" value="DUF4118"/>
    <property type="match status" value="1"/>
</dbReference>
<feature type="transmembrane region" description="Helical" evidence="15">
    <location>
        <begin position="435"/>
        <end position="454"/>
    </location>
</feature>
<dbReference type="Pfam" id="PF00582">
    <property type="entry name" value="Usp"/>
    <property type="match status" value="1"/>
</dbReference>
<dbReference type="PANTHER" id="PTHR45569:SF1">
    <property type="entry name" value="SENSOR PROTEIN KDPD"/>
    <property type="match status" value="1"/>
</dbReference>
<comment type="caution">
    <text evidence="17">The sequence shown here is derived from an EMBL/GenBank/DDBJ whole genome shotgun (WGS) entry which is preliminary data.</text>
</comment>
<dbReference type="Gene3D" id="1.20.120.620">
    <property type="entry name" value="Backbone structure of the membrane domain of e. Coli histidine kinase receptor kdpd"/>
    <property type="match status" value="1"/>
</dbReference>
<dbReference type="InterPro" id="IPR003661">
    <property type="entry name" value="HisK_dim/P_dom"/>
</dbReference>
<evidence type="ECO:0000256" key="2">
    <source>
        <dbReference type="ARBA" id="ARBA00004141"/>
    </source>
</evidence>
<dbReference type="Pfam" id="PF02518">
    <property type="entry name" value="HATPase_c"/>
    <property type="match status" value="1"/>
</dbReference>
<dbReference type="Gene3D" id="3.40.50.620">
    <property type="entry name" value="HUPs"/>
    <property type="match status" value="1"/>
</dbReference>
<dbReference type="InterPro" id="IPR005467">
    <property type="entry name" value="His_kinase_dom"/>
</dbReference>
<feature type="compositionally biased region" description="Basic and acidic residues" evidence="14">
    <location>
        <begin position="859"/>
        <end position="869"/>
    </location>
</feature>
<dbReference type="CDD" id="cd00075">
    <property type="entry name" value="HATPase"/>
    <property type="match status" value="1"/>
</dbReference>
<gene>
    <name evidence="17" type="ORF">KDL01_06965</name>
</gene>
<dbReference type="GO" id="GO:0005737">
    <property type="term" value="C:cytoplasm"/>
    <property type="evidence" value="ECO:0007669"/>
    <property type="project" value="UniProtKB-ARBA"/>
</dbReference>
<dbReference type="GO" id="GO:0005886">
    <property type="term" value="C:plasma membrane"/>
    <property type="evidence" value="ECO:0007669"/>
    <property type="project" value="UniProtKB-SubCell"/>
</dbReference>
<dbReference type="FunFam" id="3.40.50.300:FF:000483">
    <property type="entry name" value="Sensor histidine kinase KdpD"/>
    <property type="match status" value="1"/>
</dbReference>
<feature type="region of interest" description="Disordered" evidence="14">
    <location>
        <begin position="859"/>
        <end position="885"/>
    </location>
</feature>
<keyword evidence="9 17" id="KW-0418">Kinase</keyword>
<dbReference type="InterPro" id="IPR036097">
    <property type="entry name" value="HisK_dim/P_sf"/>
</dbReference>
<sequence length="885" mass="95042">MQRGKLRVYLGAAPGVGKTYKMLEEGHRRAERGADVVLAYVETHGRATTAKMAEGLELIPRITREDRGVEFEEMDLDTVLARRPQIALVDELPHSNVPGGRHEKRWQDIQDMLDAGIEVISTVNVQHLESLNDVVQRITGVPQRETVPDEVVRSADQIELVDMSPESLRRRLAHGNVYAAEKIDAALGNYFRVGNLTALRELALLWVADRVDEVLQRYREEHSIDRIWEARERVVVALPGGEEGELLIRRAARIAARSAGGELIAVHIARSDGLSGGTSPTALAAQRHLIESLGGSYHSIIGDDVPRALIEFAQAKNATQLVLGTSRRSRVNRFLTGQGIGETTIMLSGDIDVHMVTHKEAAPRRRPWWLPPNPFRHAAWGRGGSWLGISAGVAAPPVLTVALTSAGPSLGVNLTSDVLLFLSLTVAISRLGGMFSAFVAALWSSLLLNFYFIPPVHTLTIAETNNWIALAVFVVVGLTVASVVDLAIKQTRSAVNASAEAETLNAFALAVLRGDEAIAALLERFRETFSMESVCLLQRTETDGPRLPDAIDDPRRWTLVAATGAEPALTPARADTVIDAGPGAVLALRGRTLPAADQRVLAAFAAQATAAMERRRLSREAAAAQSLAAADKMRTALLAAVSHDLRTPLAAAKASISTLRDPELELPDADRAELLEAAEESLDKLTRLVENLLDMSRLQAGALKPRLEPVAIEEIIPRAIDDVTESAGRVHVEAPDSGLPDALVDAPLLERVVANLVGNAVTHTDSPVVITVSALGDQIEVRVIDRGPGIPEQDWDLVFRPFQRLGDRDNTTGVGLGLALSRGLAEAMGGTLVPEDTPGGGVTMVLSVPAVPGVRLVAERRSAAEERSARARPTPAGAGPQAQEA</sequence>
<evidence type="ECO:0000256" key="9">
    <source>
        <dbReference type="ARBA" id="ARBA00022777"/>
    </source>
</evidence>
<evidence type="ECO:0000313" key="17">
    <source>
        <dbReference type="EMBL" id="MBR7832996.1"/>
    </source>
</evidence>
<dbReference type="InterPro" id="IPR003852">
    <property type="entry name" value="Sig_transdc_His_kinase_KdpD_N"/>
</dbReference>
<dbReference type="AlphaFoldDB" id="A0A941EKG2"/>
<evidence type="ECO:0000256" key="10">
    <source>
        <dbReference type="ARBA" id="ARBA00022840"/>
    </source>
</evidence>
<evidence type="ECO:0000256" key="13">
    <source>
        <dbReference type="ARBA" id="ARBA00023136"/>
    </source>
</evidence>
<feature type="domain" description="Histidine kinase" evidence="16">
    <location>
        <begin position="640"/>
        <end position="852"/>
    </location>
</feature>
<feature type="transmembrane region" description="Helical" evidence="15">
    <location>
        <begin position="466"/>
        <end position="488"/>
    </location>
</feature>
<comment type="catalytic activity">
    <reaction evidence="1">
        <text>ATP + protein L-histidine = ADP + protein N-phospho-L-histidine.</text>
        <dbReference type="EC" id="2.7.13.3"/>
    </reaction>
</comment>
<dbReference type="Pfam" id="PF00512">
    <property type="entry name" value="HisKA"/>
    <property type="match status" value="1"/>
</dbReference>
<dbReference type="Gene3D" id="1.10.287.130">
    <property type="match status" value="1"/>
</dbReference>
<evidence type="ECO:0000256" key="4">
    <source>
        <dbReference type="ARBA" id="ARBA00012438"/>
    </source>
</evidence>
<dbReference type="SMART" id="SM00388">
    <property type="entry name" value="HisKA"/>
    <property type="match status" value="1"/>
</dbReference>
<comment type="subcellular location">
    <subcellularLocation>
        <location evidence="3">Cell membrane</location>
    </subcellularLocation>
    <subcellularLocation>
        <location evidence="2">Membrane</location>
        <topology evidence="2">Multi-pass membrane protein</topology>
    </subcellularLocation>
</comment>
<dbReference type="SMART" id="SM00387">
    <property type="entry name" value="HATPase_c"/>
    <property type="match status" value="1"/>
</dbReference>
<dbReference type="Gene3D" id="3.40.50.300">
    <property type="entry name" value="P-loop containing nucleotide triphosphate hydrolases"/>
    <property type="match status" value="1"/>
</dbReference>
<dbReference type="Proteomes" id="UP000675781">
    <property type="component" value="Unassembled WGS sequence"/>
</dbReference>
<dbReference type="SUPFAM" id="SSF52402">
    <property type="entry name" value="Adenine nucleotide alpha hydrolases-like"/>
    <property type="match status" value="1"/>
</dbReference>
<dbReference type="InterPro" id="IPR025201">
    <property type="entry name" value="KdpD_TM"/>
</dbReference>
<evidence type="ECO:0000256" key="6">
    <source>
        <dbReference type="ARBA" id="ARBA00022679"/>
    </source>
</evidence>
<dbReference type="InterPro" id="IPR014729">
    <property type="entry name" value="Rossmann-like_a/b/a_fold"/>
</dbReference>
<evidence type="ECO:0000256" key="8">
    <source>
        <dbReference type="ARBA" id="ARBA00022741"/>
    </source>
</evidence>
<keyword evidence="7 15" id="KW-0812">Transmembrane</keyword>
<keyword evidence="10" id="KW-0067">ATP-binding</keyword>
<dbReference type="InterPro" id="IPR027417">
    <property type="entry name" value="P-loop_NTPase"/>
</dbReference>
<dbReference type="EC" id="2.7.13.3" evidence="4"/>
<reference evidence="17" key="1">
    <citation type="submission" date="2021-04" db="EMBL/GenBank/DDBJ databases">
        <title>Genome based classification of Actinospica acidithermotolerans sp. nov., an actinobacterium isolated from an Indonesian hot spring.</title>
        <authorList>
            <person name="Kusuma A.B."/>
            <person name="Putra K.E."/>
            <person name="Nafisah S."/>
            <person name="Loh J."/>
            <person name="Nouioui I."/>
            <person name="Goodfellow M."/>
        </authorList>
    </citation>
    <scope>NUCLEOTIDE SEQUENCE</scope>
    <source>
        <strain evidence="17">CSCA 57</strain>
    </source>
</reference>
<dbReference type="Gene3D" id="3.30.565.10">
    <property type="entry name" value="Histidine kinase-like ATPase, C-terminal domain"/>
    <property type="match status" value="1"/>
</dbReference>
<dbReference type="PROSITE" id="PS50109">
    <property type="entry name" value="HIS_KIN"/>
    <property type="match status" value="1"/>
</dbReference>
<keyword evidence="18" id="KW-1185">Reference proteome</keyword>
<keyword evidence="12" id="KW-0902">Two-component regulatory system</keyword>
<evidence type="ECO:0000256" key="7">
    <source>
        <dbReference type="ARBA" id="ARBA00022692"/>
    </source>
</evidence>
<dbReference type="PRINTS" id="PR00344">
    <property type="entry name" value="BCTRLSENSOR"/>
</dbReference>
<dbReference type="InterPro" id="IPR052023">
    <property type="entry name" value="Histidine_kinase_KdpD"/>
</dbReference>
<dbReference type="PANTHER" id="PTHR45569">
    <property type="entry name" value="SENSOR PROTEIN KDPD"/>
    <property type="match status" value="1"/>
</dbReference>
<dbReference type="InterPro" id="IPR006016">
    <property type="entry name" value="UspA"/>
</dbReference>
<accession>A0A941EKG2</accession>
<evidence type="ECO:0000313" key="18">
    <source>
        <dbReference type="Proteomes" id="UP000675781"/>
    </source>
</evidence>
<feature type="compositionally biased region" description="Low complexity" evidence="14">
    <location>
        <begin position="871"/>
        <end position="885"/>
    </location>
</feature>
<name>A0A941EKG2_9ACTN</name>
<dbReference type="GO" id="GO:0000155">
    <property type="term" value="F:phosphorelay sensor kinase activity"/>
    <property type="evidence" value="ECO:0007669"/>
    <property type="project" value="InterPro"/>
</dbReference>
<dbReference type="Pfam" id="PF02702">
    <property type="entry name" value="KdpD"/>
    <property type="match status" value="1"/>
</dbReference>
<evidence type="ECO:0000259" key="16">
    <source>
        <dbReference type="PROSITE" id="PS50109"/>
    </source>
</evidence>
<dbReference type="SUPFAM" id="SSF55874">
    <property type="entry name" value="ATPase domain of HSP90 chaperone/DNA topoisomerase II/histidine kinase"/>
    <property type="match status" value="1"/>
</dbReference>
<dbReference type="RefSeq" id="WP_212527517.1">
    <property type="nucleotide sequence ID" value="NZ_JAGSOG010000020.1"/>
</dbReference>
<evidence type="ECO:0000256" key="15">
    <source>
        <dbReference type="SAM" id="Phobius"/>
    </source>
</evidence>
<evidence type="ECO:0000256" key="3">
    <source>
        <dbReference type="ARBA" id="ARBA00004236"/>
    </source>
</evidence>
<dbReference type="EMBL" id="JAGSOG010000020">
    <property type="protein sequence ID" value="MBR7832996.1"/>
    <property type="molecule type" value="Genomic_DNA"/>
</dbReference>
<evidence type="ECO:0000256" key="12">
    <source>
        <dbReference type="ARBA" id="ARBA00023012"/>
    </source>
</evidence>
<dbReference type="InterPro" id="IPR036890">
    <property type="entry name" value="HATPase_C_sf"/>
</dbReference>
<keyword evidence="5" id="KW-0597">Phosphoprotein</keyword>
<keyword evidence="11 15" id="KW-1133">Transmembrane helix</keyword>
<protein>
    <recommendedName>
        <fullName evidence="4">histidine kinase</fullName>
        <ecNumber evidence="4">2.7.13.3</ecNumber>
    </recommendedName>
</protein>
<evidence type="ECO:0000256" key="11">
    <source>
        <dbReference type="ARBA" id="ARBA00022989"/>
    </source>
</evidence>
<keyword evidence="8" id="KW-0547">Nucleotide-binding</keyword>
<dbReference type="CDD" id="cd00082">
    <property type="entry name" value="HisKA"/>
    <property type="match status" value="1"/>
</dbReference>
<keyword evidence="6" id="KW-0808">Transferase</keyword>
<proteinExistence type="predicted"/>
<dbReference type="InterPro" id="IPR038318">
    <property type="entry name" value="KdpD_sf"/>
</dbReference>
<dbReference type="InterPro" id="IPR004358">
    <property type="entry name" value="Sig_transdc_His_kin-like_C"/>
</dbReference>
<organism evidence="17 18">
    <name type="scientific">Actinospica durhamensis</name>
    <dbReference type="NCBI Taxonomy" id="1508375"/>
    <lineage>
        <taxon>Bacteria</taxon>
        <taxon>Bacillati</taxon>
        <taxon>Actinomycetota</taxon>
        <taxon>Actinomycetes</taxon>
        <taxon>Catenulisporales</taxon>
        <taxon>Actinospicaceae</taxon>
        <taxon>Actinospica</taxon>
    </lineage>
</organism>
<dbReference type="GO" id="GO:0005524">
    <property type="term" value="F:ATP binding"/>
    <property type="evidence" value="ECO:0007669"/>
    <property type="project" value="UniProtKB-KW"/>
</dbReference>
<keyword evidence="13 15" id="KW-0472">Membrane</keyword>